<evidence type="ECO:0000256" key="13">
    <source>
        <dbReference type="SAM" id="Phobius"/>
    </source>
</evidence>
<dbReference type="InterPro" id="IPR006189">
    <property type="entry name" value="CHASE_dom"/>
</dbReference>
<dbReference type="Pfam" id="PF03924">
    <property type="entry name" value="CHASE"/>
    <property type="match status" value="1"/>
</dbReference>
<evidence type="ECO:0000256" key="2">
    <source>
        <dbReference type="ARBA" id="ARBA00004236"/>
    </source>
</evidence>
<feature type="domain" description="CHASE" evidence="16">
    <location>
        <begin position="142"/>
        <end position="242"/>
    </location>
</feature>
<dbReference type="InterPro" id="IPR042240">
    <property type="entry name" value="CHASE_sf"/>
</dbReference>
<dbReference type="Gene3D" id="3.30.565.10">
    <property type="entry name" value="Histidine kinase-like ATPase, C-terminal domain"/>
    <property type="match status" value="1"/>
</dbReference>
<dbReference type="CDD" id="cd00130">
    <property type="entry name" value="PAS"/>
    <property type="match status" value="1"/>
</dbReference>
<dbReference type="InterPro" id="IPR035965">
    <property type="entry name" value="PAS-like_dom_sf"/>
</dbReference>
<evidence type="ECO:0000256" key="1">
    <source>
        <dbReference type="ARBA" id="ARBA00000085"/>
    </source>
</evidence>
<gene>
    <name evidence="17" type="ORF">SAMN04489716_0138</name>
</gene>
<dbReference type="Gene3D" id="3.30.450.350">
    <property type="entry name" value="CHASE domain"/>
    <property type="match status" value="1"/>
</dbReference>
<dbReference type="PROSITE" id="PS50112">
    <property type="entry name" value="PAS"/>
    <property type="match status" value="1"/>
</dbReference>
<dbReference type="InterPro" id="IPR036890">
    <property type="entry name" value="HATPase_C_sf"/>
</dbReference>
<dbReference type="Pfam" id="PF00512">
    <property type="entry name" value="HisKA"/>
    <property type="match status" value="1"/>
</dbReference>
<evidence type="ECO:0000259" key="15">
    <source>
        <dbReference type="PROSITE" id="PS50112"/>
    </source>
</evidence>
<evidence type="ECO:0000256" key="10">
    <source>
        <dbReference type="ARBA" id="ARBA00023136"/>
    </source>
</evidence>
<keyword evidence="18" id="KW-1185">Reference proteome</keyword>
<evidence type="ECO:0000313" key="18">
    <source>
        <dbReference type="Proteomes" id="UP000198688"/>
    </source>
</evidence>
<feature type="transmembrane region" description="Helical" evidence="13">
    <location>
        <begin position="303"/>
        <end position="325"/>
    </location>
</feature>
<evidence type="ECO:0000256" key="11">
    <source>
        <dbReference type="ARBA" id="ARBA00039401"/>
    </source>
</evidence>
<evidence type="ECO:0000256" key="4">
    <source>
        <dbReference type="ARBA" id="ARBA00022553"/>
    </source>
</evidence>
<dbReference type="Gene3D" id="3.30.450.20">
    <property type="entry name" value="PAS domain"/>
    <property type="match status" value="1"/>
</dbReference>
<dbReference type="SUPFAM" id="SSF55785">
    <property type="entry name" value="PYP-like sensor domain (PAS domain)"/>
    <property type="match status" value="1"/>
</dbReference>
<proteinExistence type="predicted"/>
<dbReference type="PANTHER" id="PTHR42878:SF15">
    <property type="entry name" value="BACTERIOPHYTOCHROME"/>
    <property type="match status" value="1"/>
</dbReference>
<keyword evidence="5" id="KW-0808">Transferase</keyword>
<evidence type="ECO:0000259" key="16">
    <source>
        <dbReference type="PROSITE" id="PS50839"/>
    </source>
</evidence>
<dbReference type="CDD" id="cd00082">
    <property type="entry name" value="HisKA"/>
    <property type="match status" value="1"/>
</dbReference>
<feature type="domain" description="Histidine kinase" evidence="14">
    <location>
        <begin position="491"/>
        <end position="707"/>
    </location>
</feature>
<dbReference type="InterPro" id="IPR013656">
    <property type="entry name" value="PAS_4"/>
</dbReference>
<dbReference type="PRINTS" id="PR00344">
    <property type="entry name" value="BCTRLSENSOR"/>
</dbReference>
<comment type="subcellular location">
    <subcellularLocation>
        <location evidence="2">Cell membrane</location>
    </subcellularLocation>
</comment>
<dbReference type="Gene3D" id="1.10.287.130">
    <property type="match status" value="1"/>
</dbReference>
<comment type="catalytic activity">
    <reaction evidence="1">
        <text>ATP + protein L-histidine = ADP + protein N-phospho-L-histidine.</text>
        <dbReference type="EC" id="2.7.13.3"/>
    </reaction>
</comment>
<dbReference type="PANTHER" id="PTHR42878">
    <property type="entry name" value="TWO-COMPONENT HISTIDINE KINASE"/>
    <property type="match status" value="1"/>
</dbReference>
<evidence type="ECO:0000256" key="7">
    <source>
        <dbReference type="ARBA" id="ARBA00022777"/>
    </source>
</evidence>
<dbReference type="InterPro" id="IPR004358">
    <property type="entry name" value="Sig_transdc_His_kin-like_C"/>
</dbReference>
<dbReference type="GO" id="GO:0000156">
    <property type="term" value="F:phosphorelay response regulator activity"/>
    <property type="evidence" value="ECO:0007669"/>
    <property type="project" value="TreeGrafter"/>
</dbReference>
<dbReference type="AlphaFoldDB" id="A0A1H1PWP3"/>
<evidence type="ECO:0000256" key="9">
    <source>
        <dbReference type="ARBA" id="ARBA00023012"/>
    </source>
</evidence>
<dbReference type="SUPFAM" id="SSF47384">
    <property type="entry name" value="Homodimeric domain of signal transducing histidine kinase"/>
    <property type="match status" value="1"/>
</dbReference>
<dbReference type="EMBL" id="LT629758">
    <property type="protein sequence ID" value="SDS15612.1"/>
    <property type="molecule type" value="Genomic_DNA"/>
</dbReference>
<dbReference type="InterPro" id="IPR005467">
    <property type="entry name" value="His_kinase_dom"/>
</dbReference>
<keyword evidence="9" id="KW-0902">Two-component regulatory system</keyword>
<feature type="region of interest" description="Disordered" evidence="12">
    <location>
        <begin position="710"/>
        <end position="765"/>
    </location>
</feature>
<dbReference type="GO" id="GO:0000155">
    <property type="term" value="F:phosphorelay sensor kinase activity"/>
    <property type="evidence" value="ECO:0007669"/>
    <property type="project" value="InterPro"/>
</dbReference>
<keyword evidence="7" id="KW-0418">Kinase</keyword>
<reference evidence="17 18" key="1">
    <citation type="submission" date="2016-10" db="EMBL/GenBank/DDBJ databases">
        <authorList>
            <person name="de Groot N.N."/>
        </authorList>
    </citation>
    <scope>NUCLEOTIDE SEQUENCE [LARGE SCALE GENOMIC DNA]</scope>
    <source>
        <strain evidence="17 18">DSM 43941</strain>
    </source>
</reference>
<dbReference type="InterPro" id="IPR050351">
    <property type="entry name" value="BphY/WalK/GraS-like"/>
</dbReference>
<dbReference type="PROSITE" id="PS50109">
    <property type="entry name" value="HIS_KIN"/>
    <property type="match status" value="1"/>
</dbReference>
<keyword evidence="6 13" id="KW-0812">Transmembrane</keyword>
<dbReference type="SMART" id="SM01079">
    <property type="entry name" value="CHASE"/>
    <property type="match status" value="1"/>
</dbReference>
<dbReference type="GO" id="GO:0030295">
    <property type="term" value="F:protein kinase activator activity"/>
    <property type="evidence" value="ECO:0007669"/>
    <property type="project" value="TreeGrafter"/>
</dbReference>
<dbReference type="Proteomes" id="UP000198688">
    <property type="component" value="Chromosome I"/>
</dbReference>
<sequence length="765" mass="81557">MVGQRENGVWRATGPLLSVSVLVIGLIATVLSAAALYDAQQDTAGRIMDQRHDAALESIRLETERYRGMVDTLAAGIANDPVTTGDDFDAASRPLVDAALVGAAPVAFVVPMPADRLAATERLWRERGASGPAFRPDPAVGEHYFAVFVRPLDEQEEGPRLGTDLAAVEPIAGTLATARDTRQTTVSDAYVLVRDRRLPTAEQQQSFVFAAPVWTTANTSQFRGWVVAGLRSANFLRDVLDNAGQGQIAGDLISIDSGAHRDVVATWGGDSAGDLHRSGPIRVADRDWILETSGDSRRLSGAAWYLPILALTGGLVLSGLVAWLVHVLATGRARARDQVDEATADLRGAEAESRRQAELLGAIMTTIGDGVSVVDSTGRVLLENPAAKRLLGVTENPAGPSQWQEVYGVYRPDGRTPLPMEEMPLIRALNGEAVDGFEVLIRNPGRPEGVLISIDARPLDPSAGEHGAVAVSRDITELRRYEADLSIFAGVVAHDLKAPLSVARGYAELALDELPDDAAAQDALHRIVKSVDRMDMLIETLLAYTTARHAPLRTVALDPAPLTREIVEDRIAALGPGAAQPDWTIGDLPPVETDPAMLRHILDNLIGNALKYVRPGSVPRVDIAAVPSGRWVRIEVADAGIGIPDADKPYVFESFHRAETAVGYAGTGLGLTICRRIVQRHGGEIGVEDNDGPGGGTRFWFTLPAASPTEPLSADASASADPEIREALAQSMRDRAALIEATRLPGLASPNPLRTPIPGRPSSPQ</sequence>
<feature type="domain" description="PAS" evidence="15">
    <location>
        <begin position="356"/>
        <end position="432"/>
    </location>
</feature>
<dbReference type="GO" id="GO:0007234">
    <property type="term" value="P:osmosensory signaling via phosphorelay pathway"/>
    <property type="evidence" value="ECO:0007669"/>
    <property type="project" value="TreeGrafter"/>
</dbReference>
<dbReference type="Pfam" id="PF02518">
    <property type="entry name" value="HATPase_c"/>
    <property type="match status" value="1"/>
</dbReference>
<dbReference type="OrthoDB" id="5241402at2"/>
<dbReference type="Pfam" id="PF08448">
    <property type="entry name" value="PAS_4"/>
    <property type="match status" value="1"/>
</dbReference>
<organism evidence="17 18">
    <name type="scientific">Actinoplanes derwentensis</name>
    <dbReference type="NCBI Taxonomy" id="113562"/>
    <lineage>
        <taxon>Bacteria</taxon>
        <taxon>Bacillati</taxon>
        <taxon>Actinomycetota</taxon>
        <taxon>Actinomycetes</taxon>
        <taxon>Micromonosporales</taxon>
        <taxon>Micromonosporaceae</taxon>
        <taxon>Actinoplanes</taxon>
    </lineage>
</organism>
<name>A0A1H1PWP3_9ACTN</name>
<keyword evidence="8 13" id="KW-1133">Transmembrane helix</keyword>
<dbReference type="SMART" id="SM00388">
    <property type="entry name" value="HisKA"/>
    <property type="match status" value="1"/>
</dbReference>
<keyword evidence="10 13" id="KW-0472">Membrane</keyword>
<evidence type="ECO:0000259" key="14">
    <source>
        <dbReference type="PROSITE" id="PS50109"/>
    </source>
</evidence>
<evidence type="ECO:0000256" key="12">
    <source>
        <dbReference type="SAM" id="MobiDB-lite"/>
    </source>
</evidence>
<evidence type="ECO:0000256" key="3">
    <source>
        <dbReference type="ARBA" id="ARBA00012438"/>
    </source>
</evidence>
<evidence type="ECO:0000256" key="5">
    <source>
        <dbReference type="ARBA" id="ARBA00022679"/>
    </source>
</evidence>
<dbReference type="InterPro" id="IPR036097">
    <property type="entry name" value="HisK_dim/P_sf"/>
</dbReference>
<dbReference type="SUPFAM" id="SSF55874">
    <property type="entry name" value="ATPase domain of HSP90 chaperone/DNA topoisomerase II/histidine kinase"/>
    <property type="match status" value="1"/>
</dbReference>
<feature type="transmembrane region" description="Helical" evidence="13">
    <location>
        <begin position="16"/>
        <end position="37"/>
    </location>
</feature>
<protein>
    <recommendedName>
        <fullName evidence="11">Sensor-like histidine kinase SenX3</fullName>
        <ecNumber evidence="3">2.7.13.3</ecNumber>
    </recommendedName>
</protein>
<feature type="compositionally biased region" description="Pro residues" evidence="12">
    <location>
        <begin position="753"/>
        <end position="765"/>
    </location>
</feature>
<keyword evidence="4" id="KW-0597">Phosphoprotein</keyword>
<evidence type="ECO:0000256" key="8">
    <source>
        <dbReference type="ARBA" id="ARBA00022989"/>
    </source>
</evidence>
<dbReference type="CDD" id="cd00075">
    <property type="entry name" value="HATPase"/>
    <property type="match status" value="1"/>
</dbReference>
<dbReference type="RefSeq" id="WP_092540636.1">
    <property type="nucleotide sequence ID" value="NZ_LT629758.1"/>
</dbReference>
<dbReference type="InterPro" id="IPR003661">
    <property type="entry name" value="HisK_dim/P_dom"/>
</dbReference>
<accession>A0A1H1PWP3</accession>
<dbReference type="PROSITE" id="PS50839">
    <property type="entry name" value="CHASE"/>
    <property type="match status" value="1"/>
</dbReference>
<dbReference type="InterPro" id="IPR003594">
    <property type="entry name" value="HATPase_dom"/>
</dbReference>
<feature type="compositionally biased region" description="Basic and acidic residues" evidence="12">
    <location>
        <begin position="722"/>
        <end position="737"/>
    </location>
</feature>
<dbReference type="STRING" id="113562.SAMN04489716_0138"/>
<dbReference type="InterPro" id="IPR000014">
    <property type="entry name" value="PAS"/>
</dbReference>
<dbReference type="EC" id="2.7.13.3" evidence="3"/>
<evidence type="ECO:0000313" key="17">
    <source>
        <dbReference type="EMBL" id="SDS15612.1"/>
    </source>
</evidence>
<evidence type="ECO:0000256" key="6">
    <source>
        <dbReference type="ARBA" id="ARBA00022692"/>
    </source>
</evidence>
<dbReference type="GO" id="GO:0005886">
    <property type="term" value="C:plasma membrane"/>
    <property type="evidence" value="ECO:0007669"/>
    <property type="project" value="UniProtKB-SubCell"/>
</dbReference>
<dbReference type="SMART" id="SM00387">
    <property type="entry name" value="HATPase_c"/>
    <property type="match status" value="1"/>
</dbReference>